<comment type="catalytic activity">
    <reaction evidence="5">
        <text>a 3,4-dihydroxy-5-(all-trans-polyprenyl)benzoate + S-adenosyl-L-methionine = a 4-hydroxy-3-methoxy-5-(all-trans-polyprenyl)benzoate + S-adenosyl-L-homocysteine + H(+)</text>
        <dbReference type="Rhea" id="RHEA:44452"/>
        <dbReference type="Rhea" id="RHEA-COMP:10930"/>
        <dbReference type="Rhea" id="RHEA-COMP:10931"/>
        <dbReference type="ChEBI" id="CHEBI:15378"/>
        <dbReference type="ChEBI" id="CHEBI:57856"/>
        <dbReference type="ChEBI" id="CHEBI:59789"/>
        <dbReference type="ChEBI" id="CHEBI:64694"/>
        <dbReference type="ChEBI" id="CHEBI:84443"/>
        <dbReference type="EC" id="2.1.1.114"/>
    </reaction>
</comment>
<keyword evidence="5" id="KW-0496">Mitochondrion</keyword>
<dbReference type="PANTHER" id="PTHR43464">
    <property type="entry name" value="METHYLTRANSFERASE"/>
    <property type="match status" value="1"/>
</dbReference>
<dbReference type="EC" id="2.1.1.-" evidence="5"/>
<dbReference type="GO" id="GO:0031314">
    <property type="term" value="C:extrinsic component of mitochondrial inner membrane"/>
    <property type="evidence" value="ECO:0007669"/>
    <property type="project" value="UniProtKB-UniRule"/>
</dbReference>
<dbReference type="GeneID" id="108441792"/>
<comment type="similarity">
    <text evidence="5">Belongs to the class I-like SAM-binding methyltransferase superfamily. UbiG/COQ3 family.</text>
</comment>
<comment type="catalytic activity">
    <reaction evidence="5">
        <text>a 3-demethylubiquinol + S-adenosyl-L-methionine = a ubiquinol + S-adenosyl-L-homocysteine + H(+)</text>
        <dbReference type="Rhea" id="RHEA:44380"/>
        <dbReference type="Rhea" id="RHEA-COMP:9566"/>
        <dbReference type="Rhea" id="RHEA-COMP:10914"/>
        <dbReference type="ChEBI" id="CHEBI:15378"/>
        <dbReference type="ChEBI" id="CHEBI:17976"/>
        <dbReference type="ChEBI" id="CHEBI:57856"/>
        <dbReference type="ChEBI" id="CHEBI:59789"/>
        <dbReference type="ChEBI" id="CHEBI:84422"/>
        <dbReference type="EC" id="2.1.1.64"/>
    </reaction>
</comment>
<dbReference type="GO" id="GO:0010420">
    <property type="term" value="F:polyprenyldihydroxybenzoate methyltransferase activity"/>
    <property type="evidence" value="ECO:0007669"/>
    <property type="project" value="UniProtKB-UniRule"/>
</dbReference>
<comment type="subunit">
    <text evidence="5">Component of a multi-subunit COQ enzyme complex, composed of at least COQ3, COQ4, COQ5, COQ6, COQ7 and COQ9.</text>
</comment>
<feature type="region of interest" description="Disordered" evidence="6">
    <location>
        <begin position="296"/>
        <end position="317"/>
    </location>
</feature>
<evidence type="ECO:0000256" key="4">
    <source>
        <dbReference type="ARBA" id="ARBA00022691"/>
    </source>
</evidence>
<keyword evidence="4 5" id="KW-0949">S-adenosyl-L-methionine</keyword>
<keyword evidence="2 5" id="KW-0808">Transferase</keyword>
<sequence>MCSNALGQLACRLFTKARLQWPCARKQHRLLNPRLLVQNGRMVSHSTVDPAEVRKFQALASRWWDEQGEFGALHAMNELRVPFIRDNLLNVHSVQQMGRPLSGLRILDVGCGGGLLTEPLARLGADVLGIDPVQDSVRIAELHLSHDPALRGRVQYRACSLEELIEEEEEVKEGFHALLASEVMEHLADLNTFIDSCHHVLKPGGSLFITTINRTQLSYILGIIFAEQILRFVPRGTHDWEKFISPVELETLVESTGFSVQCIRGMLYNPVSGTWSWQQSTAVNYALHALKRMEDPQPHRVQTEGENVDEAAHAAGQ</sequence>
<dbReference type="Proteomes" id="UP001501920">
    <property type="component" value="Chromosome 19"/>
</dbReference>
<dbReference type="CDD" id="cd02440">
    <property type="entry name" value="AdoMet_MTases"/>
    <property type="match status" value="1"/>
</dbReference>
<feature type="binding site" evidence="5">
    <location>
        <position position="185"/>
    </location>
    <ligand>
        <name>Mg(2+)</name>
        <dbReference type="ChEBI" id="CHEBI:18420"/>
    </ligand>
</feature>
<comment type="cofactor">
    <cofactor evidence="5">
        <name>Mg(2+)</name>
        <dbReference type="ChEBI" id="CHEBI:18420"/>
    </cofactor>
</comment>
<dbReference type="GeneTree" id="ENSGT00390000007284"/>
<evidence type="ECO:0000256" key="6">
    <source>
        <dbReference type="SAM" id="MobiDB-lite"/>
    </source>
</evidence>
<organism evidence="7 8">
    <name type="scientific">Pygocentrus nattereri</name>
    <name type="common">Red-bellied piranha</name>
    <dbReference type="NCBI Taxonomy" id="42514"/>
    <lineage>
        <taxon>Eukaryota</taxon>
        <taxon>Metazoa</taxon>
        <taxon>Chordata</taxon>
        <taxon>Craniata</taxon>
        <taxon>Vertebrata</taxon>
        <taxon>Euteleostomi</taxon>
        <taxon>Actinopterygii</taxon>
        <taxon>Neopterygii</taxon>
        <taxon>Teleostei</taxon>
        <taxon>Ostariophysi</taxon>
        <taxon>Characiformes</taxon>
        <taxon>Characoidei</taxon>
        <taxon>Pygocentrus</taxon>
    </lineage>
</organism>
<dbReference type="GO" id="GO:0046872">
    <property type="term" value="F:metal ion binding"/>
    <property type="evidence" value="ECO:0007669"/>
    <property type="project" value="UniProtKB-KW"/>
</dbReference>
<evidence type="ECO:0000313" key="8">
    <source>
        <dbReference type="Proteomes" id="UP001501920"/>
    </source>
</evidence>
<feature type="binding site" evidence="5">
    <location>
        <position position="80"/>
    </location>
    <ligand>
        <name>S-adenosyl-L-methionine</name>
        <dbReference type="ChEBI" id="CHEBI:59789"/>
    </ligand>
</feature>
<dbReference type="HAMAP" id="MF_00472">
    <property type="entry name" value="UbiG"/>
    <property type="match status" value="1"/>
</dbReference>
<dbReference type="STRING" id="42514.ENSPNAP00000030184"/>
<proteinExistence type="inferred from homology"/>
<dbReference type="EC" id="2.1.1.64" evidence="5"/>
<comment type="catalytic activity">
    <reaction evidence="5">
        <text>a 3-demethylubiquinone + S-adenosyl-L-methionine = a ubiquinone + S-adenosyl-L-homocysteine</text>
        <dbReference type="Rhea" id="RHEA:81215"/>
        <dbReference type="Rhea" id="RHEA-COMP:9565"/>
        <dbReference type="Rhea" id="RHEA-COMP:19654"/>
        <dbReference type="ChEBI" id="CHEBI:16389"/>
        <dbReference type="ChEBI" id="CHEBI:57856"/>
        <dbReference type="ChEBI" id="CHEBI:59789"/>
        <dbReference type="ChEBI" id="CHEBI:231825"/>
    </reaction>
</comment>
<dbReference type="InterPro" id="IPR010233">
    <property type="entry name" value="UbiG_MeTrfase"/>
</dbReference>
<comment type="function">
    <text evidence="5">O-methyltransferase required for two non-consecutive steps during ubiquinone biosynthesis. Catalyzes the 2 O-methylation of 3,4-dihydroxy-5-(all-trans-polyprenyl)benzoic acid into 4-hydroxy-3-methoxy-5-(all-trans-polyprenyl)benzoic acid. Also catalyzes the last step of ubiquinone biosynthesis by mediating methylation of 3-demethylubiquinone into ubiquinone. Also able to mediate the methylation of 3-demethylubiquinol into ubiquinol.</text>
</comment>
<comment type="pathway">
    <text evidence="5">Cofactor biosynthesis; ubiquinone biosynthesis.</text>
</comment>
<feature type="binding site" evidence="5">
    <location>
        <position position="182"/>
    </location>
    <ligand>
        <name>Mg(2+)</name>
        <dbReference type="ChEBI" id="CHEBI:18420"/>
    </ligand>
</feature>
<evidence type="ECO:0000256" key="3">
    <source>
        <dbReference type="ARBA" id="ARBA00022688"/>
    </source>
</evidence>
<keyword evidence="1 5" id="KW-0489">Methyltransferase</keyword>
<keyword evidence="5" id="KW-0460">Magnesium</keyword>
<gene>
    <name evidence="5 7" type="primary">COQ3</name>
</gene>
<reference evidence="7" key="3">
    <citation type="submission" date="2025-09" db="UniProtKB">
        <authorList>
            <consortium name="Ensembl"/>
        </authorList>
    </citation>
    <scope>IDENTIFICATION</scope>
</reference>
<dbReference type="OMA" id="LASRWWD"/>
<dbReference type="OrthoDB" id="3265906at2759"/>
<comment type="subcellular location">
    <subcellularLocation>
        <location evidence="5">Mitochondrion inner membrane</location>
        <topology evidence="5">Peripheral membrane protein</topology>
        <orientation evidence="5">Matrix side</orientation>
    </subcellularLocation>
</comment>
<evidence type="ECO:0000256" key="1">
    <source>
        <dbReference type="ARBA" id="ARBA00022603"/>
    </source>
</evidence>
<accession>A0A3B4E4M2</accession>
<evidence type="ECO:0000256" key="5">
    <source>
        <dbReference type="HAMAP-Rule" id="MF_03190"/>
    </source>
</evidence>
<dbReference type="GO" id="GO:0120537">
    <property type="term" value="F:3-demethylubiquinone 3-O-methyltransferase activity"/>
    <property type="evidence" value="ECO:0007669"/>
    <property type="project" value="RHEA"/>
</dbReference>
<feature type="binding site" evidence="5">
    <location>
        <position position="131"/>
    </location>
    <ligand>
        <name>S-adenosyl-L-methionine</name>
        <dbReference type="ChEBI" id="CHEBI:59789"/>
    </ligand>
</feature>
<dbReference type="Ensembl" id="ENSPNAT00000017992.2">
    <property type="protein sequence ID" value="ENSPNAP00000030184.1"/>
    <property type="gene ID" value="ENSPNAG00000016740.2"/>
</dbReference>
<dbReference type="Pfam" id="PF13489">
    <property type="entry name" value="Methyltransf_23"/>
    <property type="match status" value="1"/>
</dbReference>
<dbReference type="InterPro" id="IPR029063">
    <property type="entry name" value="SAM-dependent_MTases_sf"/>
</dbReference>
<feature type="binding site" evidence="5">
    <location>
        <position position="110"/>
    </location>
    <ligand>
        <name>S-adenosyl-L-methionine</name>
        <dbReference type="ChEBI" id="CHEBI:59789"/>
    </ligand>
</feature>
<keyword evidence="8" id="KW-1185">Reference proteome</keyword>
<protein>
    <recommendedName>
        <fullName evidence="5">Ubiquinone biosynthesis O-methyltransferase, mitochondrial</fullName>
    </recommendedName>
    <alternativeName>
        <fullName evidence="5">3-demethylubiquinol 3-O-methyltransferase</fullName>
        <ecNumber evidence="5">2.1.1.64</ecNumber>
    </alternativeName>
    <alternativeName>
        <fullName evidence="5">3-demethylubiquinone 3-O-methyltransferase</fullName>
        <ecNumber evidence="5">2.1.1.-</ecNumber>
    </alternativeName>
    <alternativeName>
        <fullName evidence="5">Polyprenyldihydroxybenzoate methyltransferase</fullName>
        <ecNumber evidence="5">2.1.1.114</ecNumber>
    </alternativeName>
</protein>
<dbReference type="NCBIfam" id="TIGR01983">
    <property type="entry name" value="UbiG"/>
    <property type="match status" value="1"/>
</dbReference>
<keyword evidence="5" id="KW-0472">Membrane</keyword>
<dbReference type="SUPFAM" id="SSF53335">
    <property type="entry name" value="S-adenosyl-L-methionine-dependent methyltransferases"/>
    <property type="match status" value="1"/>
</dbReference>
<dbReference type="PANTHER" id="PTHR43464:SF19">
    <property type="entry name" value="UBIQUINONE BIOSYNTHESIS O-METHYLTRANSFERASE, MITOCHONDRIAL"/>
    <property type="match status" value="1"/>
</dbReference>
<evidence type="ECO:0000256" key="2">
    <source>
        <dbReference type="ARBA" id="ARBA00022679"/>
    </source>
</evidence>
<dbReference type="CTD" id="51805"/>
<dbReference type="UniPathway" id="UPA00232"/>
<feature type="binding site" evidence="5">
    <location>
        <position position="181"/>
    </location>
    <ligand>
        <name>S-adenosyl-L-methionine</name>
        <dbReference type="ChEBI" id="CHEBI:59789"/>
    </ligand>
</feature>
<evidence type="ECO:0000313" key="7">
    <source>
        <dbReference type="Ensembl" id="ENSPNAP00000030184.1"/>
    </source>
</evidence>
<dbReference type="AlphaFoldDB" id="A0A3B4E4M2"/>
<name>A0A3B4E4M2_PYGNA</name>
<keyword evidence="5" id="KW-0999">Mitochondrion inner membrane</keyword>
<dbReference type="GO" id="GO:0061542">
    <property type="term" value="F:3-demethylubiquinol 3-O-methyltransferase activity"/>
    <property type="evidence" value="ECO:0007669"/>
    <property type="project" value="UniProtKB-UniRule"/>
</dbReference>
<reference evidence="7 8" key="1">
    <citation type="submission" date="2020-10" db="EMBL/GenBank/DDBJ databases">
        <title>Pygocentrus nattereri (red-bellied piranha) genome, fPygNat1, primary haplotype.</title>
        <authorList>
            <person name="Myers G."/>
            <person name="Meyer A."/>
            <person name="Karagic N."/>
            <person name="Pippel M."/>
            <person name="Winkler S."/>
            <person name="Tracey A."/>
            <person name="Wood J."/>
            <person name="Formenti G."/>
            <person name="Howe K."/>
            <person name="Fedrigo O."/>
            <person name="Jarvis E.D."/>
        </authorList>
    </citation>
    <scope>NUCLEOTIDE SEQUENCE [LARGE SCALE GENOMIC DNA]</scope>
</reference>
<dbReference type="Gene3D" id="3.40.50.150">
    <property type="entry name" value="Vaccinia Virus protein VP39"/>
    <property type="match status" value="1"/>
</dbReference>
<dbReference type="RefSeq" id="XP_017576992.1">
    <property type="nucleotide sequence ID" value="XM_017721503.2"/>
</dbReference>
<dbReference type="EC" id="2.1.1.114" evidence="5"/>
<reference evidence="7" key="2">
    <citation type="submission" date="2025-08" db="UniProtKB">
        <authorList>
            <consortium name="Ensembl"/>
        </authorList>
    </citation>
    <scope>IDENTIFICATION</scope>
</reference>
<dbReference type="GO" id="GO:0032259">
    <property type="term" value="P:methylation"/>
    <property type="evidence" value="ECO:0007669"/>
    <property type="project" value="UniProtKB-KW"/>
</dbReference>
<keyword evidence="3 5" id="KW-0831">Ubiquinone biosynthesis</keyword>
<keyword evidence="5" id="KW-0479">Metal-binding</keyword>
<feature type="binding site" evidence="5">
    <location>
        <position position="186"/>
    </location>
    <ligand>
        <name>Mg(2+)</name>
        <dbReference type="ChEBI" id="CHEBI:18420"/>
    </ligand>
</feature>